<name>A0ABR0XZV8_REHGL</name>
<dbReference type="Pfam" id="PF14244">
    <property type="entry name" value="Retrotran_gag_3"/>
    <property type="match status" value="1"/>
</dbReference>
<gene>
    <name evidence="2" type="ORF">DH2020_001619</name>
</gene>
<evidence type="ECO:0000259" key="1">
    <source>
        <dbReference type="Pfam" id="PF14244"/>
    </source>
</evidence>
<comment type="caution">
    <text evidence="2">The sequence shown here is derived from an EMBL/GenBank/DDBJ whole genome shotgun (WGS) entry which is preliminary data.</text>
</comment>
<feature type="domain" description="Retrotransposon Copia-like N-terminal" evidence="1">
    <location>
        <begin position="26"/>
        <end position="73"/>
    </location>
</feature>
<proteinExistence type="predicted"/>
<dbReference type="Proteomes" id="UP001318860">
    <property type="component" value="Unassembled WGS sequence"/>
</dbReference>
<evidence type="ECO:0000313" key="2">
    <source>
        <dbReference type="EMBL" id="KAK6164755.1"/>
    </source>
</evidence>
<reference evidence="2 3" key="1">
    <citation type="journal article" date="2021" name="Comput. Struct. Biotechnol. J.">
        <title>De novo genome assembly of the potent medicinal plant Rehmannia glutinosa using nanopore technology.</title>
        <authorList>
            <person name="Ma L."/>
            <person name="Dong C."/>
            <person name="Song C."/>
            <person name="Wang X."/>
            <person name="Zheng X."/>
            <person name="Niu Y."/>
            <person name="Chen S."/>
            <person name="Feng W."/>
        </authorList>
    </citation>
    <scope>NUCLEOTIDE SEQUENCE [LARGE SCALE GENOMIC DNA]</scope>
    <source>
        <strain evidence="2">DH-2019</strain>
    </source>
</reference>
<dbReference type="EMBL" id="JABTTQ020000001">
    <property type="protein sequence ID" value="KAK6164755.1"/>
    <property type="molecule type" value="Genomic_DNA"/>
</dbReference>
<evidence type="ECO:0000313" key="3">
    <source>
        <dbReference type="Proteomes" id="UP001318860"/>
    </source>
</evidence>
<dbReference type="PANTHER" id="PTHR37610:SF40">
    <property type="entry name" value="OS01G0909600 PROTEIN"/>
    <property type="match status" value="1"/>
</dbReference>
<organism evidence="2 3">
    <name type="scientific">Rehmannia glutinosa</name>
    <name type="common">Chinese foxglove</name>
    <dbReference type="NCBI Taxonomy" id="99300"/>
    <lineage>
        <taxon>Eukaryota</taxon>
        <taxon>Viridiplantae</taxon>
        <taxon>Streptophyta</taxon>
        <taxon>Embryophyta</taxon>
        <taxon>Tracheophyta</taxon>
        <taxon>Spermatophyta</taxon>
        <taxon>Magnoliopsida</taxon>
        <taxon>eudicotyledons</taxon>
        <taxon>Gunneridae</taxon>
        <taxon>Pentapetalae</taxon>
        <taxon>asterids</taxon>
        <taxon>lamiids</taxon>
        <taxon>Lamiales</taxon>
        <taxon>Orobanchaceae</taxon>
        <taxon>Rehmannieae</taxon>
        <taxon>Rehmannia</taxon>
    </lineage>
</organism>
<dbReference type="PANTHER" id="PTHR37610">
    <property type="entry name" value="CCHC-TYPE DOMAIN-CONTAINING PROTEIN"/>
    <property type="match status" value="1"/>
</dbReference>
<dbReference type="InterPro" id="IPR029472">
    <property type="entry name" value="Copia-like_N"/>
</dbReference>
<protein>
    <recommendedName>
        <fullName evidence="1">Retrotransposon Copia-like N-terminal domain-containing protein</fullName>
    </recommendedName>
</protein>
<sequence length="175" mass="19891">MDEQEEEELQVANQVVAKEDDPLQLHGSEHPGMVLVSNQLTGHNYLPWRRSMVIALGAKTKLGFINGKIAVPAETSPKYDMWKKADCMVISWILNSISRDIVDAFIYANSAKELWDDLAQRFGECNGPQLFHLQKEIANVSKIPLLPFLWFPQLSMFLPQLICLSPHSHIFLLHP</sequence>
<keyword evidence="3" id="KW-1185">Reference proteome</keyword>
<accession>A0ABR0XZV8</accession>